<proteinExistence type="predicted"/>
<protein>
    <recommendedName>
        <fullName evidence="1">SnoaL-like domain-containing protein</fullName>
    </recommendedName>
</protein>
<evidence type="ECO:0000313" key="3">
    <source>
        <dbReference type="Proteomes" id="UP000009309"/>
    </source>
</evidence>
<accession>I2GI63</accession>
<dbReference type="AlphaFoldDB" id="I2GI63"/>
<reference evidence="2 3" key="1">
    <citation type="journal article" date="2012" name="J. Bacteriol.">
        <title>Genome Sequence of the Filamentous Bacterium Fibrisoma limi BUZ 3T.</title>
        <authorList>
            <person name="Filippini M."/>
            <person name="Qi W."/>
            <person name="Jaenicke S."/>
            <person name="Goesmann A."/>
            <person name="Smits T.H."/>
            <person name="Bagheri H.C."/>
        </authorList>
    </citation>
    <scope>NUCLEOTIDE SEQUENCE [LARGE SCALE GENOMIC DNA]</scope>
    <source>
        <strain evidence="3">BUZ 3T</strain>
    </source>
</reference>
<dbReference type="eggNOG" id="COG3631">
    <property type="taxonomic scope" value="Bacteria"/>
</dbReference>
<name>I2GI63_9BACT</name>
<gene>
    <name evidence="2" type="ORF">BN8_02695</name>
</gene>
<organism evidence="2 3">
    <name type="scientific">Fibrisoma limi BUZ 3</name>
    <dbReference type="NCBI Taxonomy" id="1185876"/>
    <lineage>
        <taxon>Bacteria</taxon>
        <taxon>Pseudomonadati</taxon>
        <taxon>Bacteroidota</taxon>
        <taxon>Cytophagia</taxon>
        <taxon>Cytophagales</taxon>
        <taxon>Spirosomataceae</taxon>
        <taxon>Fibrisoma</taxon>
    </lineage>
</organism>
<dbReference type="STRING" id="1185876.BN8_02695"/>
<dbReference type="InterPro" id="IPR037401">
    <property type="entry name" value="SnoaL-like"/>
</dbReference>
<dbReference type="Gene3D" id="3.10.450.50">
    <property type="match status" value="1"/>
</dbReference>
<dbReference type="Pfam" id="PF12680">
    <property type="entry name" value="SnoaL_2"/>
    <property type="match status" value="1"/>
</dbReference>
<sequence>MSETNKETLIKANAAISAGDNEGFLVHCTDDTEWVFVGDRTLHGKEAVRQWMETTYVEPPTFMVDNLIAEGDFVTALGIISLEDENGQIADYQYCDVWQFRDGKMAALKAFVIKA</sequence>
<feature type="domain" description="SnoaL-like" evidence="1">
    <location>
        <begin position="14"/>
        <end position="106"/>
    </location>
</feature>
<dbReference type="InterPro" id="IPR032710">
    <property type="entry name" value="NTF2-like_dom_sf"/>
</dbReference>
<evidence type="ECO:0000259" key="1">
    <source>
        <dbReference type="Pfam" id="PF12680"/>
    </source>
</evidence>
<evidence type="ECO:0000313" key="2">
    <source>
        <dbReference type="EMBL" id="CCH53588.1"/>
    </source>
</evidence>
<comment type="caution">
    <text evidence="2">The sequence shown here is derived from an EMBL/GenBank/DDBJ whole genome shotgun (WGS) entry which is preliminary data.</text>
</comment>
<dbReference type="SUPFAM" id="SSF54427">
    <property type="entry name" value="NTF2-like"/>
    <property type="match status" value="1"/>
</dbReference>
<dbReference type="Proteomes" id="UP000009309">
    <property type="component" value="Unassembled WGS sequence"/>
</dbReference>
<dbReference type="OrthoDB" id="6692273at2"/>
<keyword evidence="3" id="KW-1185">Reference proteome</keyword>
<dbReference type="EMBL" id="CAIT01000006">
    <property type="protein sequence ID" value="CCH53588.1"/>
    <property type="molecule type" value="Genomic_DNA"/>
</dbReference>
<dbReference type="RefSeq" id="WP_009282168.1">
    <property type="nucleotide sequence ID" value="NZ_CAIT01000006.1"/>
</dbReference>